<reference evidence="10 11" key="2">
    <citation type="submission" date="2020-08" db="EMBL/GenBank/DDBJ databases">
        <authorList>
            <person name="Ueki A."/>
            <person name="Tonouchi A."/>
        </authorList>
    </citation>
    <scope>NUCLEOTIDE SEQUENCE [LARGE SCALE GENOMIC DNA]</scope>
    <source>
        <strain evidence="10 11">CTTW</strain>
    </source>
</reference>
<accession>A0A7I8DG32</accession>
<comment type="similarity">
    <text evidence="2">Belongs to the CpsC/CapA family.</text>
</comment>
<protein>
    <submittedName>
        <fullName evidence="10">Chain-length determining protein</fullName>
    </submittedName>
</protein>
<evidence type="ECO:0000256" key="6">
    <source>
        <dbReference type="ARBA" id="ARBA00023136"/>
    </source>
</evidence>
<feature type="compositionally biased region" description="Basic residues" evidence="7">
    <location>
        <begin position="239"/>
        <end position="256"/>
    </location>
</feature>
<evidence type="ECO:0000256" key="8">
    <source>
        <dbReference type="SAM" id="Phobius"/>
    </source>
</evidence>
<evidence type="ECO:0000256" key="7">
    <source>
        <dbReference type="SAM" id="MobiDB-lite"/>
    </source>
</evidence>
<name>A0A7I8DG32_9FIRM</name>
<keyword evidence="6 8" id="KW-0472">Membrane</keyword>
<keyword evidence="5 8" id="KW-1133">Transmembrane helix</keyword>
<evidence type="ECO:0000313" key="11">
    <source>
        <dbReference type="Proteomes" id="UP000515703"/>
    </source>
</evidence>
<dbReference type="Proteomes" id="UP000515703">
    <property type="component" value="Chromosome"/>
</dbReference>
<feature type="domain" description="Polysaccharide chain length determinant N-terminal" evidence="9">
    <location>
        <begin position="10"/>
        <end position="100"/>
    </location>
</feature>
<dbReference type="InterPro" id="IPR003856">
    <property type="entry name" value="LPS_length_determ_N"/>
</dbReference>
<feature type="region of interest" description="Disordered" evidence="7">
    <location>
        <begin position="234"/>
        <end position="256"/>
    </location>
</feature>
<keyword evidence="11" id="KW-1185">Reference proteome</keyword>
<evidence type="ECO:0000256" key="2">
    <source>
        <dbReference type="ARBA" id="ARBA00006683"/>
    </source>
</evidence>
<dbReference type="Pfam" id="PF02706">
    <property type="entry name" value="Wzz"/>
    <property type="match status" value="1"/>
</dbReference>
<keyword evidence="3" id="KW-1003">Cell membrane</keyword>
<sequence length="256" mass="28657">MEQNTNDEIEIDLLELFHLIRARIWIIILSGILTAVCAGLISSFLLTPIYTSTTKLYILNKSTSLTSLALQDLQLGTQLTQDYMVLVKSRPVVTQVIDNLELNMTYEDMLNVITIDNPANTRILEITADYPDPYLAKRIVDEFATVSTTRIAKIMDTSQPTVVEEGYLQPNPSSPNIKKNTIIGALIGILLSGGIIVVLYLLDDTIKDSEDIEKYLGLHTLGLIPIETGAQKQMELDKRKRRRQLKKGNRKKAGRG</sequence>
<evidence type="ECO:0000256" key="5">
    <source>
        <dbReference type="ARBA" id="ARBA00022989"/>
    </source>
</evidence>
<evidence type="ECO:0000259" key="9">
    <source>
        <dbReference type="Pfam" id="PF02706"/>
    </source>
</evidence>
<keyword evidence="4 8" id="KW-0812">Transmembrane</keyword>
<organism evidence="10 11">
    <name type="scientific">Anaerocolumna chitinilytica</name>
    <dbReference type="NCBI Taxonomy" id="1727145"/>
    <lineage>
        <taxon>Bacteria</taxon>
        <taxon>Bacillati</taxon>
        <taxon>Bacillota</taxon>
        <taxon>Clostridia</taxon>
        <taxon>Lachnospirales</taxon>
        <taxon>Lachnospiraceae</taxon>
        <taxon>Anaerocolumna</taxon>
    </lineage>
</organism>
<dbReference type="AlphaFoldDB" id="A0A7I8DG32"/>
<dbReference type="RefSeq" id="WP_185257789.1">
    <property type="nucleotide sequence ID" value="NZ_AP023368.1"/>
</dbReference>
<dbReference type="KEGG" id="acht:bsdcttw_03930"/>
<dbReference type="GO" id="GO:0004713">
    <property type="term" value="F:protein tyrosine kinase activity"/>
    <property type="evidence" value="ECO:0007669"/>
    <property type="project" value="TreeGrafter"/>
</dbReference>
<proteinExistence type="inferred from homology"/>
<dbReference type="PANTHER" id="PTHR32309:SF13">
    <property type="entry name" value="FERRIC ENTEROBACTIN TRANSPORT PROTEIN FEPE"/>
    <property type="match status" value="1"/>
</dbReference>
<dbReference type="PANTHER" id="PTHR32309">
    <property type="entry name" value="TYROSINE-PROTEIN KINASE"/>
    <property type="match status" value="1"/>
</dbReference>
<dbReference type="GO" id="GO:0005886">
    <property type="term" value="C:plasma membrane"/>
    <property type="evidence" value="ECO:0007669"/>
    <property type="project" value="UniProtKB-SubCell"/>
</dbReference>
<dbReference type="EMBL" id="AP023368">
    <property type="protein sequence ID" value="BCJ97352.1"/>
    <property type="molecule type" value="Genomic_DNA"/>
</dbReference>
<evidence type="ECO:0000256" key="3">
    <source>
        <dbReference type="ARBA" id="ARBA00022475"/>
    </source>
</evidence>
<comment type="subcellular location">
    <subcellularLocation>
        <location evidence="1">Cell membrane</location>
        <topology evidence="1">Multi-pass membrane protein</topology>
    </subcellularLocation>
</comment>
<reference evidence="10 11" key="1">
    <citation type="submission" date="2020-08" db="EMBL/GenBank/DDBJ databases">
        <title>Draft genome sequencing of an Anaerocolumna strain isolated from anoxic soil subjected to BSD treatment.</title>
        <authorList>
            <person name="Uek A."/>
            <person name="Tonouchi A."/>
        </authorList>
    </citation>
    <scope>NUCLEOTIDE SEQUENCE [LARGE SCALE GENOMIC DNA]</scope>
    <source>
        <strain evidence="10 11">CTTW</strain>
    </source>
</reference>
<evidence type="ECO:0000256" key="1">
    <source>
        <dbReference type="ARBA" id="ARBA00004651"/>
    </source>
</evidence>
<evidence type="ECO:0000313" key="10">
    <source>
        <dbReference type="EMBL" id="BCJ97352.1"/>
    </source>
</evidence>
<feature type="transmembrane region" description="Helical" evidence="8">
    <location>
        <begin position="182"/>
        <end position="202"/>
    </location>
</feature>
<dbReference type="InterPro" id="IPR050445">
    <property type="entry name" value="Bact_polysacc_biosynth/exp"/>
</dbReference>
<gene>
    <name evidence="10" type="ORF">bsdcttw_03930</name>
</gene>
<feature type="transmembrane region" description="Helical" evidence="8">
    <location>
        <begin position="24"/>
        <end position="46"/>
    </location>
</feature>
<evidence type="ECO:0000256" key="4">
    <source>
        <dbReference type="ARBA" id="ARBA00022692"/>
    </source>
</evidence>